<protein>
    <recommendedName>
        <fullName evidence="4">FtsK domain-containing protein</fullName>
    </recommendedName>
</protein>
<dbReference type="Pfam" id="PF01580">
    <property type="entry name" value="FtsK_SpoIIIE"/>
    <property type="match status" value="1"/>
</dbReference>
<feature type="domain" description="FtsK" evidence="4">
    <location>
        <begin position="150"/>
        <end position="340"/>
    </location>
</feature>
<dbReference type="InterPro" id="IPR027417">
    <property type="entry name" value="P-loop_NTPase"/>
</dbReference>
<dbReference type="InterPro" id="IPR050206">
    <property type="entry name" value="FtsK/SpoIIIE/SftA"/>
</dbReference>
<dbReference type="GO" id="GO:0005524">
    <property type="term" value="F:ATP binding"/>
    <property type="evidence" value="ECO:0007669"/>
    <property type="project" value="UniProtKB-UniRule"/>
</dbReference>
<dbReference type="AlphaFoldDB" id="A0A5D4T1D3"/>
<dbReference type="EMBL" id="VTEV01000004">
    <property type="protein sequence ID" value="TYS68064.1"/>
    <property type="molecule type" value="Genomic_DNA"/>
</dbReference>
<gene>
    <name evidence="5" type="ORF">FZC76_09915</name>
</gene>
<accession>A0A5D4T1D3</accession>
<dbReference type="Proteomes" id="UP000322524">
    <property type="component" value="Unassembled WGS sequence"/>
</dbReference>
<evidence type="ECO:0000313" key="5">
    <source>
        <dbReference type="EMBL" id="TYS68064.1"/>
    </source>
</evidence>
<evidence type="ECO:0000256" key="2">
    <source>
        <dbReference type="ARBA" id="ARBA00022840"/>
    </source>
</evidence>
<dbReference type="SUPFAM" id="SSF52540">
    <property type="entry name" value="P-loop containing nucleoside triphosphate hydrolases"/>
    <property type="match status" value="1"/>
</dbReference>
<name>A0A5D4T1D3_9BACI</name>
<dbReference type="Gene3D" id="3.40.50.300">
    <property type="entry name" value="P-loop containing nucleotide triphosphate hydrolases"/>
    <property type="match status" value="1"/>
</dbReference>
<evidence type="ECO:0000256" key="3">
    <source>
        <dbReference type="PROSITE-ProRule" id="PRU00289"/>
    </source>
</evidence>
<evidence type="ECO:0000313" key="6">
    <source>
        <dbReference type="Proteomes" id="UP000322524"/>
    </source>
</evidence>
<dbReference type="OrthoDB" id="2511091at2"/>
<proteinExistence type="predicted"/>
<dbReference type="RefSeq" id="WP_148988050.1">
    <property type="nucleotide sequence ID" value="NZ_VTEV01000004.1"/>
</dbReference>
<dbReference type="PANTHER" id="PTHR22683">
    <property type="entry name" value="SPORULATION PROTEIN RELATED"/>
    <property type="match status" value="1"/>
</dbReference>
<keyword evidence="2 3" id="KW-0067">ATP-binding</keyword>
<evidence type="ECO:0000259" key="4">
    <source>
        <dbReference type="PROSITE" id="PS50901"/>
    </source>
</evidence>
<dbReference type="GO" id="GO:0003677">
    <property type="term" value="F:DNA binding"/>
    <property type="evidence" value="ECO:0007669"/>
    <property type="project" value="InterPro"/>
</dbReference>
<comment type="caution">
    <text evidence="5">The sequence shown here is derived from an EMBL/GenBank/DDBJ whole genome shotgun (WGS) entry which is preliminary data.</text>
</comment>
<sequence>MIEILLIPAAVGAIGILGPKFGKMSDKKKVEKIFKNVGIGIKDKVVKDGHEVTKWTYPRFHKKEIIKDGEEQVGTRYTYSMPLGSSSKILDKVKEAHIFVEGLNKPVDVEYDKVIGKVHIDVFDRHTPERVELKDIPETKGWKVPIGQNYKETIWHDFEKIPHQTVAGTTRYGKTVFMKSSMTYLIENHPKEVEFIIIDLKGGLEFNPYKGLMQVQYVASNPEEAYKVLTIVIENMRKLEEYFKRNYWSNIVDSPLKKRTFILVDEAAQLAPEGWMPKQQKQLLGACQSMLSEVARIGGALGYRLIYGTQYPTADTLPRQIKQNADAKVSFRLPTGYASAVAIDDYGAEELPSGKPGRGLFKTHELREFQAPYISDEEMRERLMKYEIAKVLDVNPDDVVEYAEENDTRGTDLVKFR</sequence>
<dbReference type="PANTHER" id="PTHR22683:SF1">
    <property type="entry name" value="TYPE VII SECRETION SYSTEM PROTEIN ESSC"/>
    <property type="match status" value="1"/>
</dbReference>
<dbReference type="InterPro" id="IPR002543">
    <property type="entry name" value="FtsK_dom"/>
</dbReference>
<keyword evidence="1 3" id="KW-0547">Nucleotide-binding</keyword>
<dbReference type="PROSITE" id="PS50901">
    <property type="entry name" value="FTSK"/>
    <property type="match status" value="1"/>
</dbReference>
<feature type="binding site" evidence="3">
    <location>
        <begin position="168"/>
        <end position="175"/>
    </location>
    <ligand>
        <name>ATP</name>
        <dbReference type="ChEBI" id="CHEBI:30616"/>
    </ligand>
</feature>
<organism evidence="5 6">
    <name type="scientific">Sutcliffiella horikoshii</name>
    <dbReference type="NCBI Taxonomy" id="79883"/>
    <lineage>
        <taxon>Bacteria</taxon>
        <taxon>Bacillati</taxon>
        <taxon>Bacillota</taxon>
        <taxon>Bacilli</taxon>
        <taxon>Bacillales</taxon>
        <taxon>Bacillaceae</taxon>
        <taxon>Sutcliffiella</taxon>
    </lineage>
</organism>
<reference evidence="5 6" key="1">
    <citation type="submission" date="2019-08" db="EMBL/GenBank/DDBJ databases">
        <title>Bacillus genomes from the desert of Cuatro Cienegas, Coahuila.</title>
        <authorList>
            <person name="Olmedo-Alvarez G."/>
        </authorList>
    </citation>
    <scope>NUCLEOTIDE SEQUENCE [LARGE SCALE GENOMIC DNA]</scope>
    <source>
        <strain evidence="5 6">CH28_1T</strain>
    </source>
</reference>
<evidence type="ECO:0000256" key="1">
    <source>
        <dbReference type="ARBA" id="ARBA00022741"/>
    </source>
</evidence>